<dbReference type="GO" id="GO:0003700">
    <property type="term" value="F:DNA-binding transcription factor activity"/>
    <property type="evidence" value="ECO:0007669"/>
    <property type="project" value="TreeGrafter"/>
</dbReference>
<accession>A0A6V8SGV1</accession>
<dbReference type="Gene3D" id="3.40.50.2300">
    <property type="match status" value="2"/>
</dbReference>
<dbReference type="InterPro" id="IPR046335">
    <property type="entry name" value="LacI/GalR-like_sensor"/>
</dbReference>
<sequence length="342" mass="38535">MKVTMKDIANRLGISINAVSIALNDKVGVSEEMRLEILRTADEMGYINEKRQYLSVLSKTNVCILMQSYYADTGHFYSIVLRSIVEQAKAFGYFSILNYFEDTEFAMPKCILERKVAGVLVVGKISDYNLILLKKTGVPVVLVDFTSLCDPSDCVLTHNKQGGYMMANHVIQKGYKKIGFFGDLDYSFSFEDRFLGYKQALLKSNITDYQGIDSYIERYSFLKGIEKFILANQISDIISILQSKELPEVLICANDSNAFTVISALKDMGVKVPEDIGVVGFDDTPLCEKSIPQITTVQVQKELMGQVAVSNLIDRIHRKDNIPMTQLLSVKVIERDSLKFRD</sequence>
<evidence type="ECO:0000313" key="7">
    <source>
        <dbReference type="Proteomes" id="UP000580568"/>
    </source>
</evidence>
<dbReference type="RefSeq" id="WP_183275935.1">
    <property type="nucleotide sequence ID" value="NZ_BLZR01000001.1"/>
</dbReference>
<dbReference type="InterPro" id="IPR010982">
    <property type="entry name" value="Lambda_DNA-bd_dom_sf"/>
</dbReference>
<evidence type="ECO:0000256" key="2">
    <source>
        <dbReference type="ARBA" id="ARBA00023015"/>
    </source>
</evidence>
<feature type="domain" description="HTH lacI-type" evidence="5">
    <location>
        <begin position="3"/>
        <end position="47"/>
    </location>
</feature>
<dbReference type="Pfam" id="PF00356">
    <property type="entry name" value="LacI"/>
    <property type="match status" value="1"/>
</dbReference>
<keyword evidence="7" id="KW-1185">Reference proteome</keyword>
<evidence type="ECO:0000256" key="3">
    <source>
        <dbReference type="ARBA" id="ARBA00023125"/>
    </source>
</evidence>
<dbReference type="Proteomes" id="UP000580568">
    <property type="component" value="Unassembled WGS sequence"/>
</dbReference>
<dbReference type="AlphaFoldDB" id="A0A6V8SGV1"/>
<dbReference type="InterPro" id="IPR028082">
    <property type="entry name" value="Peripla_BP_I"/>
</dbReference>
<organism evidence="6 7">
    <name type="scientific">Clostridium fungisolvens</name>
    <dbReference type="NCBI Taxonomy" id="1604897"/>
    <lineage>
        <taxon>Bacteria</taxon>
        <taxon>Bacillati</taxon>
        <taxon>Bacillota</taxon>
        <taxon>Clostridia</taxon>
        <taxon>Eubacteriales</taxon>
        <taxon>Clostridiaceae</taxon>
        <taxon>Clostridium</taxon>
    </lineage>
</organism>
<dbReference type="Gene3D" id="1.10.260.40">
    <property type="entry name" value="lambda repressor-like DNA-binding domains"/>
    <property type="match status" value="1"/>
</dbReference>
<reference evidence="6 7" key="1">
    <citation type="submission" date="2020-07" db="EMBL/GenBank/DDBJ databases">
        <title>A new beta-1,3-glucan-decomposing anaerobic bacterium isolated from anoxic soil subjected to biological soil disinfestation.</title>
        <authorList>
            <person name="Ueki A."/>
            <person name="Tonouchi A."/>
        </authorList>
    </citation>
    <scope>NUCLEOTIDE SEQUENCE [LARGE SCALE GENOMIC DNA]</scope>
    <source>
        <strain evidence="6 7">TW1</strain>
    </source>
</reference>
<name>A0A6V8SGV1_9CLOT</name>
<dbReference type="PROSITE" id="PS50932">
    <property type="entry name" value="HTH_LACI_2"/>
    <property type="match status" value="1"/>
</dbReference>
<evidence type="ECO:0000256" key="1">
    <source>
        <dbReference type="ARBA" id="ARBA00022491"/>
    </source>
</evidence>
<dbReference type="CDD" id="cd01392">
    <property type="entry name" value="HTH_LacI"/>
    <property type="match status" value="1"/>
</dbReference>
<proteinExistence type="predicted"/>
<keyword evidence="1" id="KW-0678">Repressor</keyword>
<dbReference type="Pfam" id="PF13377">
    <property type="entry name" value="Peripla_BP_3"/>
    <property type="match status" value="1"/>
</dbReference>
<evidence type="ECO:0000313" key="6">
    <source>
        <dbReference type="EMBL" id="GFP74368.1"/>
    </source>
</evidence>
<dbReference type="PANTHER" id="PTHR30146">
    <property type="entry name" value="LACI-RELATED TRANSCRIPTIONAL REPRESSOR"/>
    <property type="match status" value="1"/>
</dbReference>
<evidence type="ECO:0000256" key="4">
    <source>
        <dbReference type="ARBA" id="ARBA00023163"/>
    </source>
</evidence>
<protein>
    <submittedName>
        <fullName evidence="6">HTH-type transcriptional repressor PurR</fullName>
    </submittedName>
</protein>
<keyword evidence="4" id="KW-0804">Transcription</keyword>
<dbReference type="PANTHER" id="PTHR30146:SF148">
    <property type="entry name" value="HTH-TYPE TRANSCRIPTIONAL REPRESSOR PURR-RELATED"/>
    <property type="match status" value="1"/>
</dbReference>
<comment type="caution">
    <text evidence="6">The sequence shown here is derived from an EMBL/GenBank/DDBJ whole genome shotgun (WGS) entry which is preliminary data.</text>
</comment>
<dbReference type="GO" id="GO:0000976">
    <property type="term" value="F:transcription cis-regulatory region binding"/>
    <property type="evidence" value="ECO:0007669"/>
    <property type="project" value="TreeGrafter"/>
</dbReference>
<dbReference type="EMBL" id="BLZR01000001">
    <property type="protein sequence ID" value="GFP74368.1"/>
    <property type="molecule type" value="Genomic_DNA"/>
</dbReference>
<dbReference type="SUPFAM" id="SSF53822">
    <property type="entry name" value="Periplasmic binding protein-like I"/>
    <property type="match status" value="1"/>
</dbReference>
<gene>
    <name evidence="6" type="ORF">bsdtw1_00418</name>
</gene>
<keyword evidence="2" id="KW-0805">Transcription regulation</keyword>
<evidence type="ECO:0000259" key="5">
    <source>
        <dbReference type="PROSITE" id="PS50932"/>
    </source>
</evidence>
<dbReference type="SMART" id="SM00354">
    <property type="entry name" value="HTH_LACI"/>
    <property type="match status" value="1"/>
</dbReference>
<keyword evidence="3" id="KW-0238">DNA-binding</keyword>
<dbReference type="SUPFAM" id="SSF47413">
    <property type="entry name" value="lambda repressor-like DNA-binding domains"/>
    <property type="match status" value="1"/>
</dbReference>
<dbReference type="InterPro" id="IPR000843">
    <property type="entry name" value="HTH_LacI"/>
</dbReference>